<dbReference type="Proteomes" id="UP000198635">
    <property type="component" value="Unassembled WGS sequence"/>
</dbReference>
<dbReference type="OrthoDB" id="5470636at2"/>
<keyword evidence="5" id="KW-1005">Bacterial flagellum biogenesis</keyword>
<dbReference type="GO" id="GO:0015031">
    <property type="term" value="P:protein transport"/>
    <property type="evidence" value="ECO:0007669"/>
    <property type="project" value="UniProtKB-KW"/>
</dbReference>
<evidence type="ECO:0000256" key="4">
    <source>
        <dbReference type="ARBA" id="ARBA00022448"/>
    </source>
</evidence>
<dbReference type="AlphaFoldDB" id="A0A1I3RRA3"/>
<dbReference type="EMBL" id="FORX01000003">
    <property type="protein sequence ID" value="SFJ48580.1"/>
    <property type="molecule type" value="Genomic_DNA"/>
</dbReference>
<gene>
    <name evidence="9" type="ORF">SAMN04488082_103269</name>
</gene>
<dbReference type="InterPro" id="IPR018035">
    <property type="entry name" value="Flagellar_FliH/T3SS_HrpE"/>
</dbReference>
<sequence length="232" mass="25881">MSEHAQNPCRVIYGLHSRDGVGLNRPPTLTWNTETEDHYMEQVRQRAQQMAKDILAQALAEAEQIRSRAQTEGFAAGQEQANSMAQAETAKVCSFMDTIQAAMVAEKERIYSEHKQSLFQILRLAFEKTLGVMLDEQREQVLNTLFEEAVSQLQAKTCITVHVCAEDLELAKSLADQTREKRSDLPELRICASPELAPGGVRIESGDGLVDNSIAARFEQVRAILDGYVENS</sequence>
<name>A0A1I3RRA3_9BACT</name>
<dbReference type="PANTHER" id="PTHR34982:SF1">
    <property type="entry name" value="FLAGELLAR ASSEMBLY PROTEIN FLIH"/>
    <property type="match status" value="1"/>
</dbReference>
<dbReference type="InterPro" id="IPR038495">
    <property type="entry name" value="ATPase_E_C"/>
</dbReference>
<reference evidence="10" key="1">
    <citation type="submission" date="2016-10" db="EMBL/GenBank/DDBJ databases">
        <authorList>
            <person name="Varghese N."/>
            <person name="Submissions S."/>
        </authorList>
    </citation>
    <scope>NUCLEOTIDE SEQUENCE [LARGE SCALE GENOMIC DNA]</scope>
    <source>
        <strain evidence="10">DSM 5918</strain>
    </source>
</reference>
<comment type="function">
    <text evidence="1">Needed for flagellar regrowth and assembly.</text>
</comment>
<accession>A0A1I3RRA3</accession>
<dbReference type="GO" id="GO:0005829">
    <property type="term" value="C:cytosol"/>
    <property type="evidence" value="ECO:0007669"/>
    <property type="project" value="TreeGrafter"/>
</dbReference>
<evidence type="ECO:0000256" key="5">
    <source>
        <dbReference type="ARBA" id="ARBA00022795"/>
    </source>
</evidence>
<keyword evidence="7" id="KW-1006">Bacterial flagellum protein export</keyword>
<evidence type="ECO:0000313" key="10">
    <source>
        <dbReference type="Proteomes" id="UP000198635"/>
    </source>
</evidence>
<evidence type="ECO:0000259" key="8">
    <source>
        <dbReference type="Pfam" id="PF02108"/>
    </source>
</evidence>
<evidence type="ECO:0000256" key="3">
    <source>
        <dbReference type="ARBA" id="ARBA00016507"/>
    </source>
</evidence>
<dbReference type="GO" id="GO:0044781">
    <property type="term" value="P:bacterial-type flagellum organization"/>
    <property type="evidence" value="ECO:0007669"/>
    <property type="project" value="UniProtKB-KW"/>
</dbReference>
<evidence type="ECO:0000256" key="2">
    <source>
        <dbReference type="ARBA" id="ARBA00006602"/>
    </source>
</evidence>
<evidence type="ECO:0000313" key="9">
    <source>
        <dbReference type="EMBL" id="SFJ48580.1"/>
    </source>
</evidence>
<dbReference type="Gene3D" id="3.30.2320.30">
    <property type="entry name" value="ATP synthase, E subunit, C-terminal"/>
    <property type="match status" value="1"/>
</dbReference>
<keyword evidence="9" id="KW-0966">Cell projection</keyword>
<dbReference type="STRING" id="52560.SAMN04488082_103269"/>
<protein>
    <recommendedName>
        <fullName evidence="3">Flagellar assembly protein FliH</fullName>
    </recommendedName>
</protein>
<dbReference type="PANTHER" id="PTHR34982">
    <property type="entry name" value="YOP PROTEINS TRANSLOCATION PROTEIN L"/>
    <property type="match status" value="1"/>
</dbReference>
<dbReference type="SUPFAM" id="SSF160527">
    <property type="entry name" value="V-type ATPase subunit E-like"/>
    <property type="match status" value="1"/>
</dbReference>
<keyword evidence="4" id="KW-0813">Transport</keyword>
<feature type="domain" description="Flagellar assembly protein FliH/Type III secretion system HrpE" evidence="8">
    <location>
        <begin position="98"/>
        <end position="221"/>
    </location>
</feature>
<proteinExistence type="inferred from homology"/>
<keyword evidence="9" id="KW-0969">Cilium</keyword>
<dbReference type="InterPro" id="IPR051472">
    <property type="entry name" value="T3SS_Stator/FliH"/>
</dbReference>
<keyword evidence="9" id="KW-0282">Flagellum</keyword>
<evidence type="ECO:0000256" key="7">
    <source>
        <dbReference type="ARBA" id="ARBA00023225"/>
    </source>
</evidence>
<organism evidence="9 10">
    <name type="scientific">Desulfomicrobium apsheronum</name>
    <dbReference type="NCBI Taxonomy" id="52560"/>
    <lineage>
        <taxon>Bacteria</taxon>
        <taxon>Pseudomonadati</taxon>
        <taxon>Thermodesulfobacteriota</taxon>
        <taxon>Desulfovibrionia</taxon>
        <taxon>Desulfovibrionales</taxon>
        <taxon>Desulfomicrobiaceae</taxon>
        <taxon>Desulfomicrobium</taxon>
    </lineage>
</organism>
<dbReference type="RefSeq" id="WP_092373107.1">
    <property type="nucleotide sequence ID" value="NZ_FORX01000003.1"/>
</dbReference>
<dbReference type="Pfam" id="PF02108">
    <property type="entry name" value="FliH"/>
    <property type="match status" value="1"/>
</dbReference>
<comment type="similarity">
    <text evidence="2">Belongs to the FliH family.</text>
</comment>
<keyword evidence="10" id="KW-1185">Reference proteome</keyword>
<evidence type="ECO:0000256" key="1">
    <source>
        <dbReference type="ARBA" id="ARBA00003041"/>
    </source>
</evidence>
<evidence type="ECO:0000256" key="6">
    <source>
        <dbReference type="ARBA" id="ARBA00022927"/>
    </source>
</evidence>
<keyword evidence="6" id="KW-0653">Protein transport</keyword>